<feature type="transmembrane region" description="Helical" evidence="6">
    <location>
        <begin position="6"/>
        <end position="27"/>
    </location>
</feature>
<feature type="transmembrane region" description="Helical" evidence="6">
    <location>
        <begin position="240"/>
        <end position="261"/>
    </location>
</feature>
<dbReference type="EMBL" id="AWWV01011990">
    <property type="protein sequence ID" value="OMO69585.1"/>
    <property type="molecule type" value="Genomic_DNA"/>
</dbReference>
<evidence type="ECO:0000256" key="1">
    <source>
        <dbReference type="ARBA" id="ARBA00004141"/>
    </source>
</evidence>
<dbReference type="GO" id="GO:0009734">
    <property type="term" value="P:auxin-activated signaling pathway"/>
    <property type="evidence" value="ECO:0007669"/>
    <property type="project" value="InterPro"/>
</dbReference>
<sequence>MTKPKNVGIIFNILMIALSIPILVVGIMIEKKADRQCGSPNTDTGKALTAAAGTLISVAVVGLLLNICELTCKGCRCFWFWLYVLFMVVCIVVGLGYTIFILNVSSKGSGIKLAGKGYQEYKLGSYSKHLQKMVKDDWNSTKACLIKTDVCTKFNNKYLNDTVEKFYKEPLTAIQSGCCKPSDGCGFTYSSPANWSDEIGVSDKNPDCKAWDNDPKVKCFNCESCKGAVADNLKNAYKKLGIISIVFNVPLVIVFVAYLFLRNKNPAEDDMTFDRNY</sequence>
<proteinExistence type="inferred from homology"/>
<comment type="caution">
    <text evidence="7">The sequence shown here is derived from an EMBL/GenBank/DDBJ whole genome shotgun (WGS) entry which is preliminary data.</text>
</comment>
<keyword evidence="3 6" id="KW-0812">Transmembrane</keyword>
<dbReference type="InterPro" id="IPR044991">
    <property type="entry name" value="TET_plant"/>
</dbReference>
<dbReference type="OrthoDB" id="1738864at2759"/>
<feature type="transmembrane region" description="Helical" evidence="6">
    <location>
        <begin position="79"/>
        <end position="102"/>
    </location>
</feature>
<evidence type="ECO:0000313" key="8">
    <source>
        <dbReference type="Proteomes" id="UP000188268"/>
    </source>
</evidence>
<keyword evidence="5 6" id="KW-0472">Membrane</keyword>
<dbReference type="PANTHER" id="PTHR32191">
    <property type="entry name" value="TETRASPANIN-8-RELATED"/>
    <property type="match status" value="1"/>
</dbReference>
<comment type="similarity">
    <text evidence="2">Belongs to the tetraspanin (TM4SF) family.</text>
</comment>
<dbReference type="AlphaFoldDB" id="A0A1R3HH42"/>
<gene>
    <name evidence="7" type="ORF">CCACVL1_19406</name>
</gene>
<evidence type="ECO:0000256" key="2">
    <source>
        <dbReference type="ARBA" id="ARBA00006840"/>
    </source>
</evidence>
<keyword evidence="4 6" id="KW-1133">Transmembrane helix</keyword>
<evidence type="ECO:0000256" key="6">
    <source>
        <dbReference type="SAM" id="Phobius"/>
    </source>
</evidence>
<comment type="subcellular location">
    <subcellularLocation>
        <location evidence="1">Membrane</location>
        <topology evidence="1">Multi-pass membrane protein</topology>
    </subcellularLocation>
</comment>
<evidence type="ECO:0000256" key="3">
    <source>
        <dbReference type="ARBA" id="ARBA00022692"/>
    </source>
</evidence>
<keyword evidence="8" id="KW-1185">Reference proteome</keyword>
<name>A0A1R3HH42_COCAP</name>
<evidence type="ECO:0000256" key="5">
    <source>
        <dbReference type="ARBA" id="ARBA00023136"/>
    </source>
</evidence>
<reference evidence="7 8" key="1">
    <citation type="submission" date="2013-09" db="EMBL/GenBank/DDBJ databases">
        <title>Corchorus capsularis genome sequencing.</title>
        <authorList>
            <person name="Alam M."/>
            <person name="Haque M.S."/>
            <person name="Islam M.S."/>
            <person name="Emdad E.M."/>
            <person name="Islam M.M."/>
            <person name="Ahmed B."/>
            <person name="Halim A."/>
            <person name="Hossen Q.M.M."/>
            <person name="Hossain M.Z."/>
            <person name="Ahmed R."/>
            <person name="Khan M.M."/>
            <person name="Islam R."/>
            <person name="Rashid M.M."/>
            <person name="Khan S.A."/>
            <person name="Rahman M.S."/>
            <person name="Alam M."/>
        </authorList>
    </citation>
    <scope>NUCLEOTIDE SEQUENCE [LARGE SCALE GENOMIC DNA]</scope>
    <source>
        <strain evidence="8">cv. CVL-1</strain>
        <tissue evidence="7">Whole seedling</tissue>
    </source>
</reference>
<evidence type="ECO:0000256" key="4">
    <source>
        <dbReference type="ARBA" id="ARBA00022989"/>
    </source>
</evidence>
<dbReference type="Pfam" id="PF00335">
    <property type="entry name" value="Tetraspanin"/>
    <property type="match status" value="1"/>
</dbReference>
<accession>A0A1R3HH42</accession>
<dbReference type="Proteomes" id="UP000188268">
    <property type="component" value="Unassembled WGS sequence"/>
</dbReference>
<dbReference type="InterPro" id="IPR018499">
    <property type="entry name" value="Tetraspanin/Peripherin"/>
</dbReference>
<organism evidence="7 8">
    <name type="scientific">Corchorus capsularis</name>
    <name type="common">Jute</name>
    <dbReference type="NCBI Taxonomy" id="210143"/>
    <lineage>
        <taxon>Eukaryota</taxon>
        <taxon>Viridiplantae</taxon>
        <taxon>Streptophyta</taxon>
        <taxon>Embryophyta</taxon>
        <taxon>Tracheophyta</taxon>
        <taxon>Spermatophyta</taxon>
        <taxon>Magnoliopsida</taxon>
        <taxon>eudicotyledons</taxon>
        <taxon>Gunneridae</taxon>
        <taxon>Pentapetalae</taxon>
        <taxon>rosids</taxon>
        <taxon>malvids</taxon>
        <taxon>Malvales</taxon>
        <taxon>Malvaceae</taxon>
        <taxon>Grewioideae</taxon>
        <taxon>Apeibeae</taxon>
        <taxon>Corchorus</taxon>
    </lineage>
</organism>
<evidence type="ECO:0000313" key="7">
    <source>
        <dbReference type="EMBL" id="OMO69585.1"/>
    </source>
</evidence>
<dbReference type="Gramene" id="OMO69585">
    <property type="protein sequence ID" value="OMO69585"/>
    <property type="gene ID" value="CCACVL1_19406"/>
</dbReference>
<feature type="transmembrane region" description="Helical" evidence="6">
    <location>
        <begin position="47"/>
        <end position="67"/>
    </location>
</feature>
<dbReference type="GO" id="GO:0016020">
    <property type="term" value="C:membrane"/>
    <property type="evidence" value="ECO:0007669"/>
    <property type="project" value="UniProtKB-SubCell"/>
</dbReference>
<protein>
    <submittedName>
        <fullName evidence="7">Tetraspanin/Peripherin</fullName>
    </submittedName>
</protein>
<dbReference type="STRING" id="210143.A0A1R3HH42"/>